<dbReference type="PANTHER" id="PTHR47640:SF10">
    <property type="entry name" value="TRNA SELENOCYSTEINE 1-ASSOCIATED PROTEIN 1-RELATED"/>
    <property type="match status" value="1"/>
</dbReference>
<dbReference type="AlphaFoldDB" id="A0A061APC3"/>
<feature type="region of interest" description="Disordered" evidence="7">
    <location>
        <begin position="249"/>
        <end position="314"/>
    </location>
</feature>
<feature type="compositionally biased region" description="Gly residues" evidence="7">
    <location>
        <begin position="759"/>
        <end position="769"/>
    </location>
</feature>
<feature type="compositionally biased region" description="Low complexity" evidence="7">
    <location>
        <begin position="249"/>
        <end position="265"/>
    </location>
</feature>
<dbReference type="EMBL" id="LK052937">
    <property type="protein sequence ID" value="CDR36570.1"/>
    <property type="molecule type" value="Genomic_DNA"/>
</dbReference>
<feature type="compositionally biased region" description="Polar residues" evidence="7">
    <location>
        <begin position="57"/>
        <end position="76"/>
    </location>
</feature>
<evidence type="ECO:0000256" key="6">
    <source>
        <dbReference type="PROSITE-ProRule" id="PRU00176"/>
    </source>
</evidence>
<feature type="region of interest" description="Disordered" evidence="7">
    <location>
        <begin position="849"/>
        <end position="924"/>
    </location>
</feature>
<evidence type="ECO:0000313" key="9">
    <source>
        <dbReference type="EMBL" id="CDR36570.1"/>
    </source>
</evidence>
<organism evidence="9">
    <name type="scientific">Rhodotorula toruloides</name>
    <name type="common">Yeast</name>
    <name type="synonym">Rhodosporidium toruloides</name>
    <dbReference type="NCBI Taxonomy" id="5286"/>
    <lineage>
        <taxon>Eukaryota</taxon>
        <taxon>Fungi</taxon>
        <taxon>Dikarya</taxon>
        <taxon>Basidiomycota</taxon>
        <taxon>Pucciniomycotina</taxon>
        <taxon>Microbotryomycetes</taxon>
        <taxon>Sporidiobolales</taxon>
        <taxon>Sporidiobolaceae</taxon>
        <taxon>Rhodotorula</taxon>
    </lineage>
</organism>
<dbReference type="SMART" id="SM00360">
    <property type="entry name" value="RRM"/>
    <property type="match status" value="3"/>
</dbReference>
<evidence type="ECO:0000256" key="3">
    <source>
        <dbReference type="ARBA" id="ARBA00022771"/>
    </source>
</evidence>
<feature type="compositionally biased region" description="Low complexity" evidence="7">
    <location>
        <begin position="873"/>
        <end position="884"/>
    </location>
</feature>
<dbReference type="GO" id="GO:0003729">
    <property type="term" value="F:mRNA binding"/>
    <property type="evidence" value="ECO:0007669"/>
    <property type="project" value="InterPro"/>
</dbReference>
<keyword evidence="4" id="KW-0862">Zinc</keyword>
<dbReference type="Pfam" id="PF00076">
    <property type="entry name" value="RRM_1"/>
    <property type="match status" value="2"/>
</dbReference>
<feature type="compositionally biased region" description="Gly residues" evidence="7">
    <location>
        <begin position="602"/>
        <end position="625"/>
    </location>
</feature>
<evidence type="ECO:0000256" key="2">
    <source>
        <dbReference type="ARBA" id="ARBA00022737"/>
    </source>
</evidence>
<dbReference type="SUPFAM" id="SSF54928">
    <property type="entry name" value="RNA-binding domain, RBD"/>
    <property type="match status" value="3"/>
</dbReference>
<accession>A0A061APC3</accession>
<keyword evidence="2" id="KW-0677">Repeat</keyword>
<sequence>MSSQQHPSSDASSPSTIPDDPSPHHTSQPASSSPNSTTAPSNPSQLAQQLAGGAATDETSAANHPSSPSSDLPNGVSSASGPSLTASSQANGEQTPSSASSPRPTAPSRSMSYKAEGDVWGSSRASNAFSGAGDDAAQRTTRAASDGAVLSTGFGGPGSMAFVPSGEPSRAAGGISSRLSSLGSEDSGSSNNDEQAFFRDYQRRSLEHSASQRLSTAKSFASPPLANARLGPGATSPFFQPPSFLSTTSATASGLTSSASNTPASSIPPPLLSPTSTSPPSSLAPPSVASSMMSATSNSVAGSPPESGPAGSRGATLHLGDLDVWMDEAYVRECCSMMGWDVVNVKMSRGASPSSGYCFLTFTSATDASRALSRFNAAPPVLMPRSGKTFKLNWGTGLPGSQPTWDGEFSVFVGDLAREVGEADLLALFSPLFPSTKSAKVLCDPSTGLSRGFGFVRFADESDMQRALHLGSNSHSGLLLHGRTIRISEASGSGGPNAVEGLPHLRERTRTRSGDTAFAAQGQQQQQQQQPQGQQQQPGYFPPYPPQAAAQQNDGFPENPYASPTLSSASYGNNAAFSSPMSPYGPPNPAPNGNGLMLPSLGSGGPGSNGAGQGGRAQREGGGAGRNNIPAGSVPPGGDPNNTTVFVGGLPACISEETLRSFFHHFGEITYCKIPPGKGCGFVQFVRRQDAELAIAKMNDFPIHGKSRIRLSWGRSQGDKQVEHVRKLASALGVPFDAVWRMVQGQDNSTIKQIASAVGGNGTGSGGPQSAGVSSRDSAGANGSSRMDVRAVANAAGLSESEVLDLVKNGNSSNGSNSTSNNSGTSSHSNSTAGSDFFARSAALTGSMTSLESAASPSSSEPPRGSNPYSRVSPSSFSSAFAPAGMMPLSPPPTAGPGAGSFAHHQASHPPFAPAYPAVHSHSPSPYTAIRPESYLVQPPTASPYERVDFADGGRPSPNGFSDRYQPHAFGPGGIGGGKWTEQPHPDLGMGGNYTTAPPPPGMPLDESFAGLSLGGAGGPPRSLPPPMAMGRPAFQPTAPDFFPGALASPTTSGAGLPALGGEPTWSWNGVSAA</sequence>
<feature type="compositionally biased region" description="Low complexity" evidence="7">
    <location>
        <begin position="852"/>
        <end position="863"/>
    </location>
</feature>
<feature type="compositionally biased region" description="Low complexity" evidence="7">
    <location>
        <begin position="95"/>
        <end position="110"/>
    </location>
</feature>
<dbReference type="PANTHER" id="PTHR47640">
    <property type="entry name" value="TRNA SELENOCYSTEINE 1-ASSOCIATED PROTEIN 1-RELATED-RELATED"/>
    <property type="match status" value="1"/>
</dbReference>
<feature type="region of interest" description="Disordered" evidence="7">
    <location>
        <begin position="1034"/>
        <end position="1074"/>
    </location>
</feature>
<feature type="region of interest" description="Disordered" evidence="7">
    <location>
        <begin position="1"/>
        <end position="234"/>
    </location>
</feature>
<evidence type="ECO:0000256" key="1">
    <source>
        <dbReference type="ARBA" id="ARBA00022723"/>
    </source>
</evidence>
<feature type="compositionally biased region" description="Low complexity" evidence="7">
    <location>
        <begin position="591"/>
        <end position="601"/>
    </location>
</feature>
<feature type="compositionally biased region" description="Low complexity" evidence="7">
    <location>
        <begin position="77"/>
        <end position="88"/>
    </location>
</feature>
<feature type="region of interest" description="Disordered" evidence="7">
    <location>
        <begin position="580"/>
        <end position="642"/>
    </location>
</feature>
<feature type="region of interest" description="Disordered" evidence="7">
    <location>
        <begin position="807"/>
        <end position="832"/>
    </location>
</feature>
<feature type="region of interest" description="Disordered" evidence="7">
    <location>
        <begin position="511"/>
        <end position="567"/>
    </location>
</feature>
<feature type="compositionally biased region" description="Low complexity" evidence="7">
    <location>
        <begin position="517"/>
        <end position="539"/>
    </location>
</feature>
<reference evidence="9" key="1">
    <citation type="journal article" date="2014" name="Genome Announc.">
        <title>Draft genome sequence of Rhodosporidium toruloides CECT1137, an oleaginous yeast of biotechnological interest.</title>
        <authorList>
            <person name="Morin N."/>
            <person name="Calcas X."/>
            <person name="Devillers H."/>
            <person name="Durrens P."/>
            <person name="Sherman D.J."/>
            <person name="Nicaud J.-M."/>
            <person name="Neuveglise C."/>
        </authorList>
    </citation>
    <scope>NUCLEOTIDE SEQUENCE</scope>
    <source>
        <strain evidence="9">CECT1137</strain>
    </source>
</reference>
<feature type="compositionally biased region" description="Low complexity" evidence="7">
    <location>
        <begin position="273"/>
        <end position="297"/>
    </location>
</feature>
<feature type="compositionally biased region" description="Low complexity" evidence="7">
    <location>
        <begin position="169"/>
        <end position="194"/>
    </location>
</feature>
<dbReference type="FunFam" id="3.30.70.330:FF:000476">
    <property type="entry name" value="Zinc finger CCCH domain-containing protein 4"/>
    <property type="match status" value="1"/>
</dbReference>
<protein>
    <submittedName>
        <fullName evidence="9">RHTO0S02e03928g1_1</fullName>
    </submittedName>
</protein>
<dbReference type="InterPro" id="IPR035979">
    <property type="entry name" value="RBD_domain_sf"/>
</dbReference>
<feature type="domain" description="RRM" evidence="8">
    <location>
        <begin position="643"/>
        <end position="716"/>
    </location>
</feature>
<feature type="domain" description="RRM" evidence="8">
    <location>
        <begin position="409"/>
        <end position="492"/>
    </location>
</feature>
<feature type="compositionally biased region" description="Basic and acidic residues" evidence="7">
    <location>
        <begin position="196"/>
        <end position="207"/>
    </location>
</feature>
<evidence type="ECO:0000259" key="8">
    <source>
        <dbReference type="PROSITE" id="PS50102"/>
    </source>
</evidence>
<dbReference type="PROSITE" id="PS50102">
    <property type="entry name" value="RRM"/>
    <property type="match status" value="2"/>
</dbReference>
<dbReference type="Gene3D" id="3.30.70.330">
    <property type="match status" value="3"/>
</dbReference>
<dbReference type="GO" id="GO:0008270">
    <property type="term" value="F:zinc ion binding"/>
    <property type="evidence" value="ECO:0007669"/>
    <property type="project" value="UniProtKB-KW"/>
</dbReference>
<evidence type="ECO:0000256" key="5">
    <source>
        <dbReference type="ARBA" id="ARBA00022884"/>
    </source>
</evidence>
<keyword evidence="5 6" id="KW-0694">RNA-binding</keyword>
<feature type="region of interest" description="Disordered" evidence="7">
    <location>
        <begin position="756"/>
        <end position="786"/>
    </location>
</feature>
<dbReference type="InterPro" id="IPR000504">
    <property type="entry name" value="RRM_dom"/>
</dbReference>
<evidence type="ECO:0000256" key="4">
    <source>
        <dbReference type="ARBA" id="ARBA00022833"/>
    </source>
</evidence>
<name>A0A061APC3_RHOTO</name>
<gene>
    <name evidence="9" type="ORF">RHTO0S_02e03928g</name>
</gene>
<keyword evidence="1" id="KW-0479">Metal-binding</keyword>
<feature type="compositionally biased region" description="Low complexity" evidence="7">
    <location>
        <begin position="1"/>
        <end position="55"/>
    </location>
</feature>
<keyword evidence="3" id="KW-0863">Zinc-finger</keyword>
<proteinExistence type="predicted"/>
<dbReference type="GO" id="GO:0005829">
    <property type="term" value="C:cytosol"/>
    <property type="evidence" value="ECO:0007669"/>
    <property type="project" value="TreeGrafter"/>
</dbReference>
<feature type="compositionally biased region" description="Polar residues" evidence="7">
    <location>
        <begin position="773"/>
        <end position="785"/>
    </location>
</feature>
<dbReference type="InterPro" id="IPR050825">
    <property type="entry name" value="RBM42_RBP45_47-like"/>
</dbReference>
<evidence type="ECO:0000256" key="7">
    <source>
        <dbReference type="SAM" id="MobiDB-lite"/>
    </source>
</evidence>
<feature type="compositionally biased region" description="Polar residues" evidence="7">
    <location>
        <begin position="208"/>
        <end position="219"/>
    </location>
</feature>
<dbReference type="OrthoDB" id="446113at2759"/>
<dbReference type="InterPro" id="IPR012677">
    <property type="entry name" value="Nucleotide-bd_a/b_plait_sf"/>
</dbReference>
<feature type="compositionally biased region" description="Low complexity" evidence="7">
    <location>
        <begin position="809"/>
        <end position="832"/>
    </location>
</feature>